<keyword evidence="4" id="KW-1185">Reference proteome</keyword>
<feature type="signal peptide" evidence="1">
    <location>
        <begin position="1"/>
        <end position="25"/>
    </location>
</feature>
<comment type="caution">
    <text evidence="3">The sequence shown here is derived from an EMBL/GenBank/DDBJ whole genome shotgun (WGS) entry which is preliminary data.</text>
</comment>
<sequence length="165" mass="16670">MIRFGKRTLALGSAAALLAAGGAVAAAQSVQAAPATPTCQAGDLYLAVGSPQGAAGSFLYPVEFTNTSTHSCALRGYPGVSVLTTGHAMIGAPATHNGVPVSTVVLAPARTAVATIRTNDPGVVPSCRTTSTYLGVYPPASTQQMLVPYHLRVCGLFEISPVQSS</sequence>
<evidence type="ECO:0000313" key="4">
    <source>
        <dbReference type="Proteomes" id="UP001499987"/>
    </source>
</evidence>
<feature type="chain" id="PRO_5046928404" description="DUF4232 domain-containing protein" evidence="1">
    <location>
        <begin position="26"/>
        <end position="165"/>
    </location>
</feature>
<reference evidence="3 4" key="1">
    <citation type="journal article" date="2019" name="Int. J. Syst. Evol. Microbiol.">
        <title>The Global Catalogue of Microorganisms (GCM) 10K type strain sequencing project: providing services to taxonomists for standard genome sequencing and annotation.</title>
        <authorList>
            <consortium name="The Broad Institute Genomics Platform"/>
            <consortium name="The Broad Institute Genome Sequencing Center for Infectious Disease"/>
            <person name="Wu L."/>
            <person name="Ma J."/>
        </authorList>
    </citation>
    <scope>NUCLEOTIDE SEQUENCE [LARGE SCALE GENOMIC DNA]</scope>
    <source>
        <strain evidence="3 4">JCM 13002</strain>
    </source>
</reference>
<evidence type="ECO:0000259" key="2">
    <source>
        <dbReference type="Pfam" id="PF14016"/>
    </source>
</evidence>
<dbReference type="InterPro" id="IPR025326">
    <property type="entry name" value="DUF4232"/>
</dbReference>
<evidence type="ECO:0000313" key="3">
    <source>
        <dbReference type="EMBL" id="GAA1102558.1"/>
    </source>
</evidence>
<proteinExistence type="predicted"/>
<accession>A0ABN1TVI1</accession>
<evidence type="ECO:0000256" key="1">
    <source>
        <dbReference type="SAM" id="SignalP"/>
    </source>
</evidence>
<dbReference type="EMBL" id="BAAALD010000057">
    <property type="protein sequence ID" value="GAA1102558.1"/>
    <property type="molecule type" value="Genomic_DNA"/>
</dbReference>
<gene>
    <name evidence="3" type="ORF">GCM10009663_51450</name>
</gene>
<dbReference type="Pfam" id="PF14016">
    <property type="entry name" value="DUF4232"/>
    <property type="match status" value="1"/>
</dbReference>
<name>A0ABN1TVI1_9ACTN</name>
<dbReference type="Proteomes" id="UP001499987">
    <property type="component" value="Unassembled WGS sequence"/>
</dbReference>
<organism evidence="3 4">
    <name type="scientific">Kitasatospora arboriphila</name>
    <dbReference type="NCBI Taxonomy" id="258052"/>
    <lineage>
        <taxon>Bacteria</taxon>
        <taxon>Bacillati</taxon>
        <taxon>Actinomycetota</taxon>
        <taxon>Actinomycetes</taxon>
        <taxon>Kitasatosporales</taxon>
        <taxon>Streptomycetaceae</taxon>
        <taxon>Kitasatospora</taxon>
    </lineage>
</organism>
<dbReference type="RefSeq" id="WP_344626050.1">
    <property type="nucleotide sequence ID" value="NZ_BAAALD010000057.1"/>
</dbReference>
<protein>
    <recommendedName>
        <fullName evidence="2">DUF4232 domain-containing protein</fullName>
    </recommendedName>
</protein>
<keyword evidence="1" id="KW-0732">Signal</keyword>
<feature type="domain" description="DUF4232" evidence="2">
    <location>
        <begin position="39"/>
        <end position="148"/>
    </location>
</feature>